<sequence>MSHSTRPLETETAPPSRARGLYPVTPDLADTGLLLAKVAQVLPHATWLQYRNKAADPRLRRVQIEALLPACRMHGVPLIVNDDWRLALDCGADGAHLGEDDGDVREARTALGAAAIIGASCYDSLERARRATAAGASYVAFGAFFPTTTKLTTRRAGVALLRDSAGLGVPRVAIGGITPDNASSLVEAGADLLAVVGGVFDAPDSAAAARAYLACFPHPNPPPQAGEGASRFSA</sequence>
<proteinExistence type="inferred from homology"/>
<comment type="catalytic activity">
    <reaction evidence="7 9 10">
        <text>2-(2-carboxy-4-methylthiazol-5-yl)ethyl phosphate + 4-amino-2-methyl-5-(diphosphooxymethyl)pyrimidine + 2 H(+) = thiamine phosphate + CO2 + diphosphate</text>
        <dbReference type="Rhea" id="RHEA:47848"/>
        <dbReference type="ChEBI" id="CHEBI:15378"/>
        <dbReference type="ChEBI" id="CHEBI:16526"/>
        <dbReference type="ChEBI" id="CHEBI:33019"/>
        <dbReference type="ChEBI" id="CHEBI:37575"/>
        <dbReference type="ChEBI" id="CHEBI:57841"/>
        <dbReference type="ChEBI" id="CHEBI:62890"/>
        <dbReference type="EC" id="2.5.1.3"/>
    </reaction>
</comment>
<dbReference type="InterPro" id="IPR034291">
    <property type="entry name" value="TMP_synthase"/>
</dbReference>
<keyword evidence="4 9" id="KW-0460">Magnesium</keyword>
<organism evidence="14 15">
    <name type="scientific">Luteimonas marina</name>
    <dbReference type="NCBI Taxonomy" id="488485"/>
    <lineage>
        <taxon>Bacteria</taxon>
        <taxon>Pseudomonadati</taxon>
        <taxon>Pseudomonadota</taxon>
        <taxon>Gammaproteobacteria</taxon>
        <taxon>Lysobacterales</taxon>
        <taxon>Lysobacteraceae</taxon>
        <taxon>Luteimonas</taxon>
    </lineage>
</organism>
<dbReference type="CDD" id="cd00564">
    <property type="entry name" value="TMP_TenI"/>
    <property type="match status" value="1"/>
</dbReference>
<dbReference type="GO" id="GO:0009228">
    <property type="term" value="P:thiamine biosynthetic process"/>
    <property type="evidence" value="ECO:0007669"/>
    <property type="project" value="UniProtKB-KW"/>
</dbReference>
<dbReference type="Gene3D" id="3.20.20.70">
    <property type="entry name" value="Aldolase class I"/>
    <property type="match status" value="1"/>
</dbReference>
<comment type="similarity">
    <text evidence="9 10">Belongs to the thiamine-phosphate synthase family.</text>
</comment>
<evidence type="ECO:0000256" key="2">
    <source>
        <dbReference type="ARBA" id="ARBA00022679"/>
    </source>
</evidence>
<evidence type="ECO:0000256" key="7">
    <source>
        <dbReference type="ARBA" id="ARBA00047851"/>
    </source>
</evidence>
<reference evidence="14 15" key="1">
    <citation type="journal article" date="2008" name="Int. J. Syst. Evol. Microbiol.">
        <title>Luteimonas marina sp. nov., isolated from seawater.</title>
        <authorList>
            <person name="Baik K.S."/>
            <person name="Park S.C."/>
            <person name="Kim M.S."/>
            <person name="Kim E.M."/>
            <person name="Park C."/>
            <person name="Chun J."/>
            <person name="Seong C.N."/>
        </authorList>
    </citation>
    <scope>NUCLEOTIDE SEQUENCE [LARGE SCALE GENOMIC DNA]</scope>
    <source>
        <strain evidence="14 15">FR1330</strain>
    </source>
</reference>
<comment type="caution">
    <text evidence="9">Lacks conserved residue(s) required for the propagation of feature annotation.</text>
</comment>
<evidence type="ECO:0000259" key="13">
    <source>
        <dbReference type="Pfam" id="PF02581"/>
    </source>
</evidence>
<evidence type="ECO:0000256" key="9">
    <source>
        <dbReference type="HAMAP-Rule" id="MF_00097"/>
    </source>
</evidence>
<dbReference type="GO" id="GO:0004789">
    <property type="term" value="F:thiamine-phosphate diphosphorylase activity"/>
    <property type="evidence" value="ECO:0007669"/>
    <property type="project" value="UniProtKB-UniRule"/>
</dbReference>
<evidence type="ECO:0000256" key="6">
    <source>
        <dbReference type="ARBA" id="ARBA00047334"/>
    </source>
</evidence>
<feature type="binding site" evidence="9">
    <location>
        <begin position="49"/>
        <end position="53"/>
    </location>
    <ligand>
        <name>4-amino-2-methyl-5-(diphosphooxymethyl)pyrimidine</name>
        <dbReference type="ChEBI" id="CHEBI:57841"/>
    </ligand>
</feature>
<keyword evidence="15" id="KW-1185">Reference proteome</keyword>
<evidence type="ECO:0000256" key="8">
    <source>
        <dbReference type="ARBA" id="ARBA00047883"/>
    </source>
</evidence>
<evidence type="ECO:0000256" key="11">
    <source>
        <dbReference type="RuleBase" id="RU004253"/>
    </source>
</evidence>
<comment type="pathway">
    <text evidence="1 9 11">Cofactor biosynthesis; thiamine diphosphate biosynthesis; thiamine phosphate from 4-amino-2-methyl-5-diphosphomethylpyrimidine and 4-methyl-5-(2-phosphoethyl)-thiazole: step 1/1.</text>
</comment>
<feature type="binding site" evidence="9">
    <location>
        <position position="101"/>
    </location>
    <ligand>
        <name>Mg(2+)</name>
        <dbReference type="ChEBI" id="CHEBI:18420"/>
    </ligand>
</feature>
<keyword evidence="5 9" id="KW-0784">Thiamine biosynthesis</keyword>
<dbReference type="RefSeq" id="WP_146388958.1">
    <property type="nucleotide sequence ID" value="NZ_VOHK01000007.1"/>
</dbReference>
<dbReference type="NCBIfam" id="TIGR00693">
    <property type="entry name" value="thiE"/>
    <property type="match status" value="1"/>
</dbReference>
<keyword evidence="3 9" id="KW-0479">Metal-binding</keyword>
<dbReference type="Pfam" id="PF02581">
    <property type="entry name" value="TMP-TENI"/>
    <property type="match status" value="1"/>
</dbReference>
<gene>
    <name evidence="9" type="primary">thiE</name>
    <name evidence="14" type="ORF">FQY83_15900</name>
</gene>
<feature type="binding site" evidence="9">
    <location>
        <begin position="147"/>
        <end position="149"/>
    </location>
    <ligand>
        <name>2-[(2R,5Z)-2-carboxy-4-methylthiazol-5(2H)-ylidene]ethyl phosphate</name>
        <dbReference type="ChEBI" id="CHEBI:62899"/>
    </ligand>
</feature>
<dbReference type="EC" id="2.5.1.3" evidence="9"/>
<comment type="caution">
    <text evidence="14">The sequence shown here is derived from an EMBL/GenBank/DDBJ whole genome shotgun (WGS) entry which is preliminary data.</text>
</comment>
<dbReference type="GO" id="GO:0009229">
    <property type="term" value="P:thiamine diphosphate biosynthetic process"/>
    <property type="evidence" value="ECO:0007669"/>
    <property type="project" value="UniProtKB-UniRule"/>
</dbReference>
<comment type="cofactor">
    <cofactor evidence="9">
        <name>Mg(2+)</name>
        <dbReference type="ChEBI" id="CHEBI:18420"/>
    </cofactor>
    <text evidence="9">Binds 1 Mg(2+) ion per subunit.</text>
</comment>
<evidence type="ECO:0000256" key="4">
    <source>
        <dbReference type="ARBA" id="ARBA00022842"/>
    </source>
</evidence>
<evidence type="ECO:0000256" key="1">
    <source>
        <dbReference type="ARBA" id="ARBA00005165"/>
    </source>
</evidence>
<dbReference type="Proteomes" id="UP000319980">
    <property type="component" value="Unassembled WGS sequence"/>
</dbReference>
<feature type="binding site" evidence="9">
    <location>
        <position position="120"/>
    </location>
    <ligand>
        <name>4-amino-2-methyl-5-(diphosphooxymethyl)pyrimidine</name>
        <dbReference type="ChEBI" id="CHEBI:57841"/>
    </ligand>
</feature>
<protein>
    <recommendedName>
        <fullName evidence="9">Thiamine-phosphate synthase</fullName>
        <shortName evidence="9">TP synthase</shortName>
        <shortName evidence="9">TPS</shortName>
        <ecNumber evidence="9">2.5.1.3</ecNumber>
    </recommendedName>
    <alternativeName>
        <fullName evidence="9">Thiamine-phosphate pyrophosphorylase</fullName>
        <shortName evidence="9">TMP pyrophosphorylase</shortName>
        <shortName evidence="9">TMP-PPase</shortName>
    </alternativeName>
</protein>
<evidence type="ECO:0000313" key="14">
    <source>
        <dbReference type="EMBL" id="TWT18218.1"/>
    </source>
</evidence>
<dbReference type="SUPFAM" id="SSF51391">
    <property type="entry name" value="Thiamin phosphate synthase"/>
    <property type="match status" value="1"/>
</dbReference>
<evidence type="ECO:0000313" key="15">
    <source>
        <dbReference type="Proteomes" id="UP000319980"/>
    </source>
</evidence>
<keyword evidence="2 9" id="KW-0808">Transferase</keyword>
<dbReference type="PANTHER" id="PTHR20857:SF15">
    <property type="entry name" value="THIAMINE-PHOSPHATE SYNTHASE"/>
    <property type="match status" value="1"/>
</dbReference>
<accession>A0A5C5TXZ5</accession>
<evidence type="ECO:0000256" key="12">
    <source>
        <dbReference type="SAM" id="MobiDB-lite"/>
    </source>
</evidence>
<dbReference type="PANTHER" id="PTHR20857">
    <property type="entry name" value="THIAMINE-PHOSPHATE PYROPHOSPHORYLASE"/>
    <property type="match status" value="1"/>
</dbReference>
<dbReference type="HAMAP" id="MF_00097">
    <property type="entry name" value="TMP_synthase"/>
    <property type="match status" value="1"/>
</dbReference>
<dbReference type="OrthoDB" id="9789949at2"/>
<feature type="binding site" evidence="9">
    <location>
        <position position="81"/>
    </location>
    <ligand>
        <name>4-amino-2-methyl-5-(diphosphooxymethyl)pyrimidine</name>
        <dbReference type="ChEBI" id="CHEBI:57841"/>
    </ligand>
</feature>
<dbReference type="GO" id="GO:0000287">
    <property type="term" value="F:magnesium ion binding"/>
    <property type="evidence" value="ECO:0007669"/>
    <property type="project" value="UniProtKB-UniRule"/>
</dbReference>
<comment type="catalytic activity">
    <reaction evidence="8 9 10">
        <text>2-[(2R,5Z)-2-carboxy-4-methylthiazol-5(2H)-ylidene]ethyl phosphate + 4-amino-2-methyl-5-(diphosphooxymethyl)pyrimidine + 2 H(+) = thiamine phosphate + CO2 + diphosphate</text>
        <dbReference type="Rhea" id="RHEA:47844"/>
        <dbReference type="ChEBI" id="CHEBI:15378"/>
        <dbReference type="ChEBI" id="CHEBI:16526"/>
        <dbReference type="ChEBI" id="CHEBI:33019"/>
        <dbReference type="ChEBI" id="CHEBI:37575"/>
        <dbReference type="ChEBI" id="CHEBI:57841"/>
        <dbReference type="ChEBI" id="CHEBI:62899"/>
        <dbReference type="EC" id="2.5.1.3"/>
    </reaction>
</comment>
<dbReference type="AlphaFoldDB" id="A0A5C5TXZ5"/>
<feature type="region of interest" description="Disordered" evidence="12">
    <location>
        <begin position="1"/>
        <end position="21"/>
    </location>
</feature>
<dbReference type="InterPro" id="IPR013785">
    <property type="entry name" value="Aldolase_TIM"/>
</dbReference>
<dbReference type="UniPathway" id="UPA00060">
    <property type="reaction ID" value="UER00141"/>
</dbReference>
<feature type="binding site" evidence="9">
    <location>
        <position position="150"/>
    </location>
    <ligand>
        <name>4-amino-2-methyl-5-(diphosphooxymethyl)pyrimidine</name>
        <dbReference type="ChEBI" id="CHEBI:57841"/>
    </ligand>
</feature>
<evidence type="ECO:0000256" key="5">
    <source>
        <dbReference type="ARBA" id="ARBA00022977"/>
    </source>
</evidence>
<name>A0A5C5TXZ5_9GAMM</name>
<feature type="domain" description="Thiamine phosphate synthase/TenI" evidence="13">
    <location>
        <begin position="21"/>
        <end position="198"/>
    </location>
</feature>
<dbReference type="InterPro" id="IPR036206">
    <property type="entry name" value="ThiamineP_synth_sf"/>
</dbReference>
<comment type="catalytic activity">
    <reaction evidence="6 9 10">
        <text>4-methyl-5-(2-phosphooxyethyl)-thiazole + 4-amino-2-methyl-5-(diphosphooxymethyl)pyrimidine + H(+) = thiamine phosphate + diphosphate</text>
        <dbReference type="Rhea" id="RHEA:22328"/>
        <dbReference type="ChEBI" id="CHEBI:15378"/>
        <dbReference type="ChEBI" id="CHEBI:33019"/>
        <dbReference type="ChEBI" id="CHEBI:37575"/>
        <dbReference type="ChEBI" id="CHEBI:57841"/>
        <dbReference type="ChEBI" id="CHEBI:58296"/>
        <dbReference type="EC" id="2.5.1.3"/>
    </reaction>
</comment>
<comment type="function">
    <text evidence="9">Condenses 4-methyl-5-(beta-hydroxyethyl)thiazole monophosphate (THZ-P) and 2-methyl-4-amino-5-hydroxymethyl pyrimidine pyrophosphate (HMP-PP) to form thiamine monophosphate (TMP).</text>
</comment>
<feature type="binding site" evidence="9">
    <location>
        <position position="176"/>
    </location>
    <ligand>
        <name>2-[(2R,5Z)-2-carboxy-4-methylthiazol-5(2H)-ylidene]ethyl phosphate</name>
        <dbReference type="ChEBI" id="CHEBI:62899"/>
    </ligand>
</feature>
<dbReference type="EMBL" id="VOHK01000007">
    <property type="protein sequence ID" value="TWT18218.1"/>
    <property type="molecule type" value="Genomic_DNA"/>
</dbReference>
<evidence type="ECO:0000256" key="3">
    <source>
        <dbReference type="ARBA" id="ARBA00022723"/>
    </source>
</evidence>
<evidence type="ECO:0000256" key="10">
    <source>
        <dbReference type="RuleBase" id="RU003826"/>
    </source>
</evidence>
<feature type="binding site" evidence="9">
    <location>
        <position position="82"/>
    </location>
    <ligand>
        <name>Mg(2+)</name>
        <dbReference type="ChEBI" id="CHEBI:18420"/>
    </ligand>
</feature>
<dbReference type="InterPro" id="IPR022998">
    <property type="entry name" value="ThiamineP_synth_TenI"/>
</dbReference>
<dbReference type="GO" id="GO:0005737">
    <property type="term" value="C:cytoplasm"/>
    <property type="evidence" value="ECO:0007669"/>
    <property type="project" value="TreeGrafter"/>
</dbReference>